<protein>
    <recommendedName>
        <fullName evidence="5">Transmembrane protein 254</fullName>
    </recommendedName>
</protein>
<keyword evidence="3 6" id="KW-1133">Transmembrane helix</keyword>
<dbReference type="AlphaFoldDB" id="A0A0M3HVX2"/>
<keyword evidence="4 6" id="KW-0472">Membrane</keyword>
<organism evidence="7 8">
    <name type="scientific">Ascaris lumbricoides</name>
    <name type="common">Giant roundworm</name>
    <dbReference type="NCBI Taxonomy" id="6252"/>
    <lineage>
        <taxon>Eukaryota</taxon>
        <taxon>Metazoa</taxon>
        <taxon>Ecdysozoa</taxon>
        <taxon>Nematoda</taxon>
        <taxon>Chromadorea</taxon>
        <taxon>Rhabditida</taxon>
        <taxon>Spirurina</taxon>
        <taxon>Ascaridomorpha</taxon>
        <taxon>Ascaridoidea</taxon>
        <taxon>Ascarididae</taxon>
        <taxon>Ascaris</taxon>
    </lineage>
</organism>
<reference evidence="8" key="1">
    <citation type="submission" date="2017-02" db="UniProtKB">
        <authorList>
            <consortium name="WormBaseParasite"/>
        </authorList>
    </citation>
    <scope>IDENTIFICATION</scope>
</reference>
<dbReference type="PANTHER" id="PTHR34104">
    <property type="entry name" value="TRANSMEMBRANE PROTEIN 254"/>
    <property type="match status" value="1"/>
</dbReference>
<proteinExistence type="predicted"/>
<dbReference type="Proteomes" id="UP000036681">
    <property type="component" value="Unplaced"/>
</dbReference>
<dbReference type="InterPro" id="IPR028110">
    <property type="entry name" value="TMEM254"/>
</dbReference>
<feature type="transmembrane region" description="Helical" evidence="6">
    <location>
        <begin position="12"/>
        <end position="34"/>
    </location>
</feature>
<evidence type="ECO:0000256" key="3">
    <source>
        <dbReference type="ARBA" id="ARBA00022989"/>
    </source>
</evidence>
<sequence>MASSRNDTDYFQFASAPTFIIILVIMIVGWVMWYDVNLLPTSYMSYLGSLLHYIGTNFRPLLLFLDAGGLIEHACLSAYASYCCGKLNYSWGCAMKWVAQTMLLGYFSLSILIAHSKRSK</sequence>
<dbReference type="WBParaSite" id="ALUE_0000718501-mRNA-1">
    <property type="protein sequence ID" value="ALUE_0000718501-mRNA-1"/>
    <property type="gene ID" value="ALUE_0000718501"/>
</dbReference>
<keyword evidence="7" id="KW-1185">Reference proteome</keyword>
<name>A0A0M3HVX2_ASCLU</name>
<evidence type="ECO:0000256" key="1">
    <source>
        <dbReference type="ARBA" id="ARBA00004141"/>
    </source>
</evidence>
<dbReference type="Pfam" id="PF14934">
    <property type="entry name" value="TMEM254"/>
    <property type="match status" value="1"/>
</dbReference>
<evidence type="ECO:0000256" key="5">
    <source>
        <dbReference type="ARBA" id="ARBA00034834"/>
    </source>
</evidence>
<evidence type="ECO:0000256" key="2">
    <source>
        <dbReference type="ARBA" id="ARBA00022692"/>
    </source>
</evidence>
<dbReference type="GO" id="GO:0016020">
    <property type="term" value="C:membrane"/>
    <property type="evidence" value="ECO:0007669"/>
    <property type="project" value="UniProtKB-SubCell"/>
</dbReference>
<feature type="transmembrane region" description="Helical" evidence="6">
    <location>
        <begin position="97"/>
        <end position="114"/>
    </location>
</feature>
<evidence type="ECO:0000313" key="7">
    <source>
        <dbReference type="Proteomes" id="UP000036681"/>
    </source>
</evidence>
<keyword evidence="2 6" id="KW-0812">Transmembrane</keyword>
<evidence type="ECO:0000256" key="4">
    <source>
        <dbReference type="ARBA" id="ARBA00023136"/>
    </source>
</evidence>
<dbReference type="PANTHER" id="PTHR34104:SF3">
    <property type="entry name" value="TRANSMEMBRANE PROTEIN 254"/>
    <property type="match status" value="1"/>
</dbReference>
<comment type="subcellular location">
    <subcellularLocation>
        <location evidence="1">Membrane</location>
        <topology evidence="1">Multi-pass membrane protein</topology>
    </subcellularLocation>
</comment>
<evidence type="ECO:0000313" key="8">
    <source>
        <dbReference type="WBParaSite" id="ALUE_0000718501-mRNA-1"/>
    </source>
</evidence>
<evidence type="ECO:0000256" key="6">
    <source>
        <dbReference type="SAM" id="Phobius"/>
    </source>
</evidence>
<accession>A0A0M3HVX2</accession>